<evidence type="ECO:0000256" key="1">
    <source>
        <dbReference type="ARBA" id="ARBA00001947"/>
    </source>
</evidence>
<dbReference type="VEuPathDB" id="FungiDB:BDEG_26201"/>
<keyword evidence="5 9" id="KW-0732">Signal</keyword>
<dbReference type="STRING" id="403673.A0A177WRQ9"/>
<proteinExistence type="inferred from homology"/>
<accession>A0A177WRQ9</accession>
<dbReference type="GO" id="GO:0008235">
    <property type="term" value="F:metalloexopeptidase activity"/>
    <property type="evidence" value="ECO:0007669"/>
    <property type="project" value="InterPro"/>
</dbReference>
<dbReference type="PANTHER" id="PTHR12147:SF56">
    <property type="entry name" value="AMINOPEPTIDASE YDR415C-RELATED"/>
    <property type="match status" value="1"/>
</dbReference>
<dbReference type="FunFam" id="3.40.630.10:FF:000042">
    <property type="entry name" value="Peptide hydrolase"/>
    <property type="match status" value="1"/>
</dbReference>
<dbReference type="EC" id="3.4.-.-" evidence="9"/>
<reference evidence="11 12" key="1">
    <citation type="submission" date="2006-10" db="EMBL/GenBank/DDBJ databases">
        <title>The Genome Sequence of Batrachochytrium dendrobatidis JEL423.</title>
        <authorList>
            <consortium name="The Broad Institute Genome Sequencing Platform"/>
            <person name="Birren B."/>
            <person name="Lander E."/>
            <person name="Galagan J."/>
            <person name="Cuomo C."/>
            <person name="Devon K."/>
            <person name="Jaffe D."/>
            <person name="Butler J."/>
            <person name="Alvarez P."/>
            <person name="Gnerre S."/>
            <person name="Grabherr M."/>
            <person name="Kleber M."/>
            <person name="Mauceli E."/>
            <person name="Brockman W."/>
            <person name="Young S."/>
            <person name="LaButti K."/>
            <person name="Sykes S."/>
            <person name="DeCaprio D."/>
            <person name="Crawford M."/>
            <person name="Koehrsen M."/>
            <person name="Engels R."/>
            <person name="Montgomery P."/>
            <person name="Pearson M."/>
            <person name="Howarth C."/>
            <person name="Larson L."/>
            <person name="White J."/>
            <person name="O'Leary S."/>
            <person name="Kodira C."/>
            <person name="Zeng Q."/>
            <person name="Yandava C."/>
            <person name="Alvarado L."/>
            <person name="Longcore J."/>
            <person name="James T."/>
        </authorList>
    </citation>
    <scope>NUCLEOTIDE SEQUENCE [LARGE SCALE GENOMIC DNA]</scope>
    <source>
        <strain evidence="11 12">JEL423</strain>
    </source>
</reference>
<dbReference type="OrthoDB" id="2214at2759"/>
<dbReference type="GO" id="GO:0004177">
    <property type="term" value="F:aminopeptidase activity"/>
    <property type="evidence" value="ECO:0007669"/>
    <property type="project" value="UniProtKB-KW"/>
</dbReference>
<dbReference type="PANTHER" id="PTHR12147">
    <property type="entry name" value="METALLOPEPTIDASE M28 FAMILY MEMBER"/>
    <property type="match status" value="1"/>
</dbReference>
<dbReference type="EMBL" id="DS022308">
    <property type="protein sequence ID" value="OAJ42789.1"/>
    <property type="molecule type" value="Genomic_DNA"/>
</dbReference>
<dbReference type="GO" id="GO:0046872">
    <property type="term" value="F:metal ion binding"/>
    <property type="evidence" value="ECO:0007669"/>
    <property type="project" value="UniProtKB-KW"/>
</dbReference>
<evidence type="ECO:0000256" key="5">
    <source>
        <dbReference type="ARBA" id="ARBA00022729"/>
    </source>
</evidence>
<feature type="domain" description="Peptidase M28" evidence="10">
    <location>
        <begin position="165"/>
        <end position="370"/>
    </location>
</feature>
<evidence type="ECO:0000313" key="12">
    <source>
        <dbReference type="Proteomes" id="UP000077115"/>
    </source>
</evidence>
<name>A0A177WRQ9_BATDL</name>
<comment type="cofactor">
    <cofactor evidence="1">
        <name>Zn(2+)</name>
        <dbReference type="ChEBI" id="CHEBI:29105"/>
    </cofactor>
</comment>
<evidence type="ECO:0000256" key="8">
    <source>
        <dbReference type="ARBA" id="ARBA00043962"/>
    </source>
</evidence>
<reference evidence="11 12" key="2">
    <citation type="submission" date="2016-05" db="EMBL/GenBank/DDBJ databases">
        <title>Lineage-specific infection strategies underlie the spectrum of fungal disease in amphibians.</title>
        <authorList>
            <person name="Cuomo C.A."/>
            <person name="Farrer R.A."/>
            <person name="James T."/>
            <person name="Longcore J."/>
            <person name="Birren B."/>
        </authorList>
    </citation>
    <scope>NUCLEOTIDE SEQUENCE [LARGE SCALE GENOMIC DNA]</scope>
    <source>
        <strain evidence="11 12">JEL423</strain>
    </source>
</reference>
<feature type="signal peptide" evidence="9">
    <location>
        <begin position="1"/>
        <end position="22"/>
    </location>
</feature>
<dbReference type="SUPFAM" id="SSF53187">
    <property type="entry name" value="Zn-dependent exopeptidases"/>
    <property type="match status" value="1"/>
</dbReference>
<dbReference type="InterPro" id="IPR007484">
    <property type="entry name" value="Peptidase_M28"/>
</dbReference>
<feature type="chain" id="PRO_5007949381" description="Peptide hydrolase" evidence="9">
    <location>
        <begin position="23"/>
        <end position="379"/>
    </location>
</feature>
<keyword evidence="7 9" id="KW-0862">Zinc</keyword>
<dbReference type="Proteomes" id="UP000077115">
    <property type="component" value="Unassembled WGS sequence"/>
</dbReference>
<organism evidence="11 12">
    <name type="scientific">Batrachochytrium dendrobatidis (strain JEL423)</name>
    <dbReference type="NCBI Taxonomy" id="403673"/>
    <lineage>
        <taxon>Eukaryota</taxon>
        <taxon>Fungi</taxon>
        <taxon>Fungi incertae sedis</taxon>
        <taxon>Chytridiomycota</taxon>
        <taxon>Chytridiomycota incertae sedis</taxon>
        <taxon>Chytridiomycetes</taxon>
        <taxon>Rhizophydiales</taxon>
        <taxon>Rhizophydiales incertae sedis</taxon>
        <taxon>Batrachochytrium</taxon>
    </lineage>
</organism>
<evidence type="ECO:0000313" key="11">
    <source>
        <dbReference type="EMBL" id="OAJ42789.1"/>
    </source>
</evidence>
<evidence type="ECO:0000256" key="9">
    <source>
        <dbReference type="RuleBase" id="RU361240"/>
    </source>
</evidence>
<comment type="similarity">
    <text evidence="8">Belongs to the peptidase M28 family. M28E subfamily.</text>
</comment>
<evidence type="ECO:0000256" key="4">
    <source>
        <dbReference type="ARBA" id="ARBA00022723"/>
    </source>
</evidence>
<evidence type="ECO:0000256" key="7">
    <source>
        <dbReference type="ARBA" id="ARBA00022833"/>
    </source>
</evidence>
<evidence type="ECO:0000256" key="6">
    <source>
        <dbReference type="ARBA" id="ARBA00022801"/>
    </source>
</evidence>
<dbReference type="GO" id="GO:0006508">
    <property type="term" value="P:proteolysis"/>
    <property type="evidence" value="ECO:0007669"/>
    <property type="project" value="UniProtKB-KW"/>
</dbReference>
<protein>
    <recommendedName>
        <fullName evidence="9">Peptide hydrolase</fullName>
        <ecNumber evidence="9">3.4.-.-</ecNumber>
    </recommendedName>
</protein>
<evidence type="ECO:0000259" key="10">
    <source>
        <dbReference type="Pfam" id="PF04389"/>
    </source>
</evidence>
<dbReference type="AlphaFoldDB" id="A0A177WRQ9"/>
<dbReference type="Pfam" id="PF04389">
    <property type="entry name" value="Peptidase_M28"/>
    <property type="match status" value="1"/>
</dbReference>
<sequence length="379" mass="41667">MGFINLINLSLASVLAFGIACGSPINVQKSTQRLISTSEGHSEWMTREQIGKLYLDHTHFKDVTDGGVSYLKGSSLLAAAPKVFPKETVEQEKVKPMIDAISQSSMKEFLTKFSSFHTRYYESESGAESSKWLLGQVEAIANSSKRDNILTTVKAFEHSWGQSSVIARIEAAGANSTDKDILVFSAHQDSINVRDPLEGRSPGADDDGSGSASILEAYTRLLKSDFVPNRPIEFHWYSGEEAGLLGSQEIVADYMKRQVDVYANFNVDMTGFTAEGDTPVIAITTDFVSTDLNVFLRKTIETYASIKWVDTKCGYSCSDHAAWNDAGIPAVFPFEAPMGRHNRDIHSDRDTVDKVDFGHTAEFTKVVLGFAVEMSLAKV</sequence>
<keyword evidence="2" id="KW-0031">Aminopeptidase</keyword>
<gene>
    <name evidence="11" type="ORF">BDEG_26201</name>
</gene>
<evidence type="ECO:0000256" key="2">
    <source>
        <dbReference type="ARBA" id="ARBA00022438"/>
    </source>
</evidence>
<keyword evidence="3 9" id="KW-0645">Protease</keyword>
<keyword evidence="6 9" id="KW-0378">Hydrolase</keyword>
<evidence type="ECO:0000256" key="3">
    <source>
        <dbReference type="ARBA" id="ARBA00022670"/>
    </source>
</evidence>
<dbReference type="InterPro" id="IPR045175">
    <property type="entry name" value="M28_fam"/>
</dbReference>
<dbReference type="eggNOG" id="KOG2195">
    <property type="taxonomic scope" value="Eukaryota"/>
</dbReference>
<dbReference type="Gene3D" id="3.40.630.10">
    <property type="entry name" value="Zn peptidases"/>
    <property type="match status" value="1"/>
</dbReference>
<keyword evidence="4 9" id="KW-0479">Metal-binding</keyword>